<proteinExistence type="predicted"/>
<organism evidence="1 2">
    <name type="scientific">Flavipsychrobacter stenotrophus</name>
    <dbReference type="NCBI Taxonomy" id="2077091"/>
    <lineage>
        <taxon>Bacteria</taxon>
        <taxon>Pseudomonadati</taxon>
        <taxon>Bacteroidota</taxon>
        <taxon>Chitinophagia</taxon>
        <taxon>Chitinophagales</taxon>
        <taxon>Chitinophagaceae</taxon>
        <taxon>Flavipsychrobacter</taxon>
    </lineage>
</organism>
<comment type="caution">
    <text evidence="1">The sequence shown here is derived from an EMBL/GenBank/DDBJ whole genome shotgun (WGS) entry which is preliminary data.</text>
</comment>
<keyword evidence="2" id="KW-1185">Reference proteome</keyword>
<reference evidence="1 2" key="1">
    <citation type="submission" date="2018-01" db="EMBL/GenBank/DDBJ databases">
        <title>A novel member of the phylum Bacteroidetes isolated from glacier ice.</title>
        <authorList>
            <person name="Liu Q."/>
            <person name="Xin Y.-H."/>
        </authorList>
    </citation>
    <scope>NUCLEOTIDE SEQUENCE [LARGE SCALE GENOMIC DNA]</scope>
    <source>
        <strain evidence="1 2">RB1R16</strain>
    </source>
</reference>
<dbReference type="AlphaFoldDB" id="A0A2S7SQI9"/>
<evidence type="ECO:0000313" key="2">
    <source>
        <dbReference type="Proteomes" id="UP000239872"/>
    </source>
</evidence>
<accession>A0A2S7SQI9</accession>
<sequence length="345" mass="40083">MTSKLHLIDEQTSPLQRIMWVYNADEPQRRVFENNICAFHIGHGYFLSVAHNLRIQAGYFKSISEEIYQKELLYKLDGSQKSFLDQHYFTDEYSRKMYLNKVDNAALQGIGNILKQKRFDTRWVTMAEKTICRPHLVIQFKDNTFYKEEDIYQYFKPHQVFTEGEIKKNTFLIEVELVEAFYSADIALYKIVNTPQEVIDRIPSVDVNCDLIEDDPGSLHCLQSAPSSSVGRMFNTAKLEGMVDHLNMMPDDFGGNYIHEGYRYLVNGYFRFGSSGAPYLVYDPIRCKYVANAIQSEACGIQFDIRHEREGNFQYDHAMASPLYLIKDQLKALKVCDMSGFENVF</sequence>
<protein>
    <submittedName>
        <fullName evidence="1">Uncharacterized protein</fullName>
    </submittedName>
</protein>
<evidence type="ECO:0000313" key="1">
    <source>
        <dbReference type="EMBL" id="PQJ08891.1"/>
    </source>
</evidence>
<dbReference type="EMBL" id="PPSL01000010">
    <property type="protein sequence ID" value="PQJ08891.1"/>
    <property type="molecule type" value="Genomic_DNA"/>
</dbReference>
<dbReference type="Proteomes" id="UP000239872">
    <property type="component" value="Unassembled WGS sequence"/>
</dbReference>
<name>A0A2S7SQI9_9BACT</name>
<gene>
    <name evidence="1" type="ORF">CJD36_021725</name>
</gene>